<evidence type="ECO:0000256" key="1">
    <source>
        <dbReference type="ARBA" id="ARBA00000085"/>
    </source>
</evidence>
<sequence>MINSIEKEVSLMIKRYLTFEKNNGIAPYIWTILCILPFYFIFQSPSTIQIVVGILLTLVFFILYRIAFISKGWPVYLWTLILIGISITASSLFSYVYFAFFLAYFIGNIKDRIAFLTLYFIHLISTSAAINYNIVTHEKLFLQQLPFVIIIWISVILLPFSIHNRKERGQLEEKLEDANKRISELVKAEERQRIARDLHDTLGQKLSLIGLKSDLARRLISKDPEQARMELKDVQQTARTALSEVRKMVSSMRGIRLKDEILRVNQMLDAAQIKFVGEGEFTLTNVSLLTENILSMCLKEAVNNVVKHSGATSCFISIEQSWKETVLTIRDDGLFKGEKEMLIEGHGLIGMKERLEFINGSLELLTKEGTTLIIRVPNDAKLSLKEE</sequence>
<dbReference type="Proteomes" id="UP000018877">
    <property type="component" value="Unassembled WGS sequence"/>
</dbReference>
<dbReference type="GO" id="GO:0016020">
    <property type="term" value="C:membrane"/>
    <property type="evidence" value="ECO:0007669"/>
    <property type="project" value="InterPro"/>
</dbReference>
<dbReference type="InterPro" id="IPR056374">
    <property type="entry name" value="DesK/YvfT_N"/>
</dbReference>
<keyword evidence="6" id="KW-1133">Transmembrane helix</keyword>
<feature type="transmembrane region" description="Helical" evidence="6">
    <location>
        <begin position="25"/>
        <end position="42"/>
    </location>
</feature>
<keyword evidence="5" id="KW-0902">Two-component regulatory system</keyword>
<dbReference type="Pfam" id="PF07730">
    <property type="entry name" value="HisKA_3"/>
    <property type="match status" value="1"/>
</dbReference>
<evidence type="ECO:0000256" key="6">
    <source>
        <dbReference type="SAM" id="Phobius"/>
    </source>
</evidence>
<keyword evidence="6" id="KW-0812">Transmembrane</keyword>
<evidence type="ECO:0000259" key="8">
    <source>
        <dbReference type="Pfam" id="PF23540"/>
    </source>
</evidence>
<evidence type="ECO:0000256" key="4">
    <source>
        <dbReference type="ARBA" id="ARBA00022777"/>
    </source>
</evidence>
<reference evidence="9 10" key="1">
    <citation type="journal article" date="2014" name="Environ. Microbiol.">
        <title>The nitrate-ammonifying and nosZ-carrying bacterium Bacillus vireti is a potent source and sink for nitric and nitrous oxide under high nitrate conditions.</title>
        <authorList>
            <person name="Mania D."/>
            <person name="Heylen K."/>
            <person name="van Spanning R.J."/>
            <person name="Frostegard A."/>
        </authorList>
    </citation>
    <scope>NUCLEOTIDE SEQUENCE [LARGE SCALE GENOMIC DNA]</scope>
    <source>
        <strain evidence="9 10">LMG 21834</strain>
    </source>
</reference>
<feature type="transmembrane region" description="Helical" evidence="6">
    <location>
        <begin position="113"/>
        <end position="134"/>
    </location>
</feature>
<dbReference type="PANTHER" id="PTHR24421">
    <property type="entry name" value="NITRATE/NITRITE SENSOR PROTEIN NARX-RELATED"/>
    <property type="match status" value="1"/>
</dbReference>
<feature type="transmembrane region" description="Helical" evidence="6">
    <location>
        <begin position="75"/>
        <end position="106"/>
    </location>
</feature>
<evidence type="ECO:0000313" key="10">
    <source>
        <dbReference type="Proteomes" id="UP000018877"/>
    </source>
</evidence>
<keyword evidence="3" id="KW-0808">Transferase</keyword>
<name>A0AB94IR50_9BACI</name>
<keyword evidence="4 9" id="KW-0418">Kinase</keyword>
<dbReference type="Pfam" id="PF23540">
    <property type="entry name" value="DesK_N"/>
    <property type="match status" value="1"/>
</dbReference>
<comment type="catalytic activity">
    <reaction evidence="1">
        <text>ATP + protein L-histidine = ADP + protein N-phospho-L-histidine.</text>
        <dbReference type="EC" id="2.7.13.3"/>
    </reaction>
</comment>
<feature type="domain" description="Signal transduction histidine kinase subgroup 3 dimerisation and phosphoacceptor" evidence="7">
    <location>
        <begin position="190"/>
        <end position="253"/>
    </location>
</feature>
<protein>
    <recommendedName>
        <fullName evidence="2">histidine kinase</fullName>
        <ecNumber evidence="2">2.7.13.3</ecNumber>
    </recommendedName>
</protein>
<evidence type="ECO:0000259" key="7">
    <source>
        <dbReference type="Pfam" id="PF07730"/>
    </source>
</evidence>
<comment type="caution">
    <text evidence="9">The sequence shown here is derived from an EMBL/GenBank/DDBJ whole genome shotgun (WGS) entry which is preliminary data.</text>
</comment>
<dbReference type="PANTHER" id="PTHR24421:SF63">
    <property type="entry name" value="SENSOR HISTIDINE KINASE DESK"/>
    <property type="match status" value="1"/>
</dbReference>
<feature type="transmembrane region" description="Helical" evidence="6">
    <location>
        <begin position="140"/>
        <end position="160"/>
    </location>
</feature>
<dbReference type="SUPFAM" id="SSF55874">
    <property type="entry name" value="ATPase domain of HSP90 chaperone/DNA topoisomerase II/histidine kinase"/>
    <property type="match status" value="1"/>
</dbReference>
<evidence type="ECO:0000256" key="2">
    <source>
        <dbReference type="ARBA" id="ARBA00012438"/>
    </source>
</evidence>
<evidence type="ECO:0000256" key="5">
    <source>
        <dbReference type="ARBA" id="ARBA00023012"/>
    </source>
</evidence>
<proteinExistence type="predicted"/>
<dbReference type="CDD" id="cd16917">
    <property type="entry name" value="HATPase_UhpB-NarQ-NarX-like"/>
    <property type="match status" value="1"/>
</dbReference>
<organism evidence="9 10">
    <name type="scientific">Neobacillus vireti LMG 21834</name>
    <dbReference type="NCBI Taxonomy" id="1131730"/>
    <lineage>
        <taxon>Bacteria</taxon>
        <taxon>Bacillati</taxon>
        <taxon>Bacillota</taxon>
        <taxon>Bacilli</taxon>
        <taxon>Bacillales</taxon>
        <taxon>Bacillaceae</taxon>
        <taxon>Neobacillus</taxon>
    </lineage>
</organism>
<evidence type="ECO:0000313" key="9">
    <source>
        <dbReference type="EMBL" id="ETI69483.1"/>
    </source>
</evidence>
<feature type="domain" description="DesK/YvfT N-terminal" evidence="8">
    <location>
        <begin position="12"/>
        <end position="162"/>
    </location>
</feature>
<feature type="transmembrane region" description="Helical" evidence="6">
    <location>
        <begin position="49"/>
        <end position="69"/>
    </location>
</feature>
<accession>A0AB94IR50</accession>
<dbReference type="Gene3D" id="1.20.5.1930">
    <property type="match status" value="1"/>
</dbReference>
<keyword evidence="10" id="KW-1185">Reference proteome</keyword>
<dbReference type="EC" id="2.7.13.3" evidence="2"/>
<dbReference type="InterPro" id="IPR036890">
    <property type="entry name" value="HATPase_C_sf"/>
</dbReference>
<gene>
    <name evidence="9" type="ORF">BAVI_07324</name>
</gene>
<dbReference type="Gene3D" id="3.30.565.10">
    <property type="entry name" value="Histidine kinase-like ATPase, C-terminal domain"/>
    <property type="match status" value="1"/>
</dbReference>
<dbReference type="GO" id="GO:0046983">
    <property type="term" value="F:protein dimerization activity"/>
    <property type="evidence" value="ECO:0007669"/>
    <property type="project" value="InterPro"/>
</dbReference>
<dbReference type="GO" id="GO:0000155">
    <property type="term" value="F:phosphorelay sensor kinase activity"/>
    <property type="evidence" value="ECO:0007669"/>
    <property type="project" value="InterPro"/>
</dbReference>
<dbReference type="EMBL" id="ALAN01000053">
    <property type="protein sequence ID" value="ETI69483.1"/>
    <property type="molecule type" value="Genomic_DNA"/>
</dbReference>
<dbReference type="InterPro" id="IPR050482">
    <property type="entry name" value="Sensor_HK_TwoCompSys"/>
</dbReference>
<dbReference type="AlphaFoldDB" id="A0AB94IR50"/>
<dbReference type="InterPro" id="IPR011712">
    <property type="entry name" value="Sig_transdc_His_kin_sub3_dim/P"/>
</dbReference>
<keyword evidence="6" id="KW-0472">Membrane</keyword>
<evidence type="ECO:0000256" key="3">
    <source>
        <dbReference type="ARBA" id="ARBA00022679"/>
    </source>
</evidence>